<dbReference type="AlphaFoldDB" id="A0A518CV64"/>
<dbReference type="SUPFAM" id="SSF54001">
    <property type="entry name" value="Cysteine proteinases"/>
    <property type="match status" value="1"/>
</dbReference>
<dbReference type="Gene3D" id="2.60.120.1130">
    <property type="match status" value="1"/>
</dbReference>
<proteinExistence type="predicted"/>
<organism evidence="3 4">
    <name type="scientific">Rohdeia mirabilis</name>
    <dbReference type="NCBI Taxonomy" id="2528008"/>
    <lineage>
        <taxon>Bacteria</taxon>
        <taxon>Pseudomonadati</taxon>
        <taxon>Planctomycetota</taxon>
        <taxon>Planctomycetia</taxon>
        <taxon>Planctomycetia incertae sedis</taxon>
        <taxon>Rohdeia</taxon>
    </lineage>
</organism>
<dbReference type="InterPro" id="IPR002931">
    <property type="entry name" value="Transglutaminase-like"/>
</dbReference>
<dbReference type="Pfam" id="PF12969">
    <property type="entry name" value="DUF3857"/>
    <property type="match status" value="1"/>
</dbReference>
<feature type="domain" description="Transglutaminase-like" evidence="1">
    <location>
        <begin position="290"/>
        <end position="365"/>
    </location>
</feature>
<name>A0A518CV64_9BACT</name>
<dbReference type="PROSITE" id="PS51257">
    <property type="entry name" value="PROKAR_LIPOPROTEIN"/>
    <property type="match status" value="1"/>
</dbReference>
<dbReference type="RefSeq" id="WP_145182248.1">
    <property type="nucleotide sequence ID" value="NZ_CP036290.1"/>
</dbReference>
<dbReference type="Proteomes" id="UP000319342">
    <property type="component" value="Chromosome"/>
</dbReference>
<dbReference type="EMBL" id="CP036290">
    <property type="protein sequence ID" value="QDU83115.1"/>
    <property type="molecule type" value="Genomic_DNA"/>
</dbReference>
<accession>A0A518CV64</accession>
<protein>
    <submittedName>
        <fullName evidence="3">Transglutaminase-like superfamily protein</fullName>
    </submittedName>
</protein>
<dbReference type="InterPro" id="IPR038765">
    <property type="entry name" value="Papain-like_cys_pep_sf"/>
</dbReference>
<dbReference type="OrthoDB" id="269922at2"/>
<dbReference type="InterPro" id="IPR024618">
    <property type="entry name" value="DUF3857"/>
</dbReference>
<reference evidence="3 4" key="1">
    <citation type="submission" date="2019-02" db="EMBL/GenBank/DDBJ databases">
        <title>Deep-cultivation of Planctomycetes and their phenomic and genomic characterization uncovers novel biology.</title>
        <authorList>
            <person name="Wiegand S."/>
            <person name="Jogler M."/>
            <person name="Boedeker C."/>
            <person name="Pinto D."/>
            <person name="Vollmers J."/>
            <person name="Rivas-Marin E."/>
            <person name="Kohn T."/>
            <person name="Peeters S.H."/>
            <person name="Heuer A."/>
            <person name="Rast P."/>
            <person name="Oberbeckmann S."/>
            <person name="Bunk B."/>
            <person name="Jeske O."/>
            <person name="Meyerdierks A."/>
            <person name="Storesund J.E."/>
            <person name="Kallscheuer N."/>
            <person name="Luecker S."/>
            <person name="Lage O.M."/>
            <person name="Pohl T."/>
            <person name="Merkel B.J."/>
            <person name="Hornburger P."/>
            <person name="Mueller R.-W."/>
            <person name="Bruemmer F."/>
            <person name="Labrenz M."/>
            <person name="Spormann A.M."/>
            <person name="Op den Camp H."/>
            <person name="Overmann J."/>
            <person name="Amann R."/>
            <person name="Jetten M.S.M."/>
            <person name="Mascher T."/>
            <person name="Medema M.H."/>
            <person name="Devos D.P."/>
            <person name="Kaster A.-K."/>
            <person name="Ovreas L."/>
            <person name="Rohde M."/>
            <person name="Galperin M.Y."/>
            <person name="Jogler C."/>
        </authorList>
    </citation>
    <scope>NUCLEOTIDE SEQUENCE [LARGE SCALE GENOMIC DNA]</scope>
    <source>
        <strain evidence="3 4">Pla163</strain>
    </source>
</reference>
<evidence type="ECO:0000313" key="3">
    <source>
        <dbReference type="EMBL" id="QDU83115.1"/>
    </source>
</evidence>
<dbReference type="Gene3D" id="2.60.40.3140">
    <property type="match status" value="1"/>
</dbReference>
<dbReference type="Gene3D" id="3.10.620.30">
    <property type="match status" value="1"/>
</dbReference>
<evidence type="ECO:0000259" key="2">
    <source>
        <dbReference type="Pfam" id="PF12969"/>
    </source>
</evidence>
<dbReference type="Pfam" id="PF01841">
    <property type="entry name" value="Transglut_core"/>
    <property type="match status" value="1"/>
</dbReference>
<evidence type="ECO:0000313" key="4">
    <source>
        <dbReference type="Proteomes" id="UP000319342"/>
    </source>
</evidence>
<keyword evidence="4" id="KW-1185">Reference proteome</keyword>
<sequence length="653" mass="71342">MPIRSARTLLICLLASGLVGCRLLMSIVMLPVGLVVAVVGGIAGILVSSEHPGADTDLVARGYRIERRALDVTIAEDSTFEGRLVLERTATAPDGIDIVEVASLSFDPSVQELELLDAWVTTPDGEVHRVGQEHVFDRPAASERGAPEFIAGLTRTVLFPRVVVGATTHVEWRFTQTAPSTLGFDYVWKPPFAIDVVESRIAITHHTDVPLRWAADDGFEVAESSDGDLRTITATLTGYERQRAERAMVAARDVVPRFQATTSESWESVGAAFHAAFADRVEVTPEIAAVAEEVVGDARGLEAARLVHEWMCANVHYVVVYLHPMDGWVPHRASEVLENRYGDCKDLVVLFASLLRARGIAVEPVLVNNDRSFVPYELPTPLQFDHCLAYLPDFDTWSNPTDRYLELGELPVHLSDKQVVVAGEAGRLARTPAGRSEENRYTVRQRAELGTDGIFRGTTSMELTGRAAGLFREQLSASPDLEVVADHLLAADPRGGVGELTSTDVADLSRPLVCSGEWRTDVPVLIGTTLHYMVPSGIDFVNAQLVREMLTTRERRYPALVMASHTHWRTEIVLPEGFVHGDVPERVELETAAGRYTSVAEVGPDGVLVIDRELVIASDRFAPGDYAGLRTLLLAVVVDEERILVAERTGSAG</sequence>
<gene>
    <name evidence="3" type="ORF">Pla163_02110</name>
</gene>
<feature type="domain" description="DUF3857" evidence="2">
    <location>
        <begin position="90"/>
        <end position="235"/>
    </location>
</feature>
<evidence type="ECO:0000259" key="1">
    <source>
        <dbReference type="Pfam" id="PF01841"/>
    </source>
</evidence>